<accession>A0A0A9CLH3</accession>
<reference evidence="1" key="2">
    <citation type="journal article" date="2015" name="Data Brief">
        <title>Shoot transcriptome of the giant reed, Arundo donax.</title>
        <authorList>
            <person name="Barrero R.A."/>
            <person name="Guerrero F.D."/>
            <person name="Moolhuijzen P."/>
            <person name="Goolsby J.A."/>
            <person name="Tidwell J."/>
            <person name="Bellgard S.E."/>
            <person name="Bellgard M.I."/>
        </authorList>
    </citation>
    <scope>NUCLEOTIDE SEQUENCE</scope>
    <source>
        <tissue evidence="1">Shoot tissue taken approximately 20 cm above the soil surface</tissue>
    </source>
</reference>
<protein>
    <submittedName>
        <fullName evidence="1">Uncharacterized protein</fullName>
    </submittedName>
</protein>
<organism evidence="1">
    <name type="scientific">Arundo donax</name>
    <name type="common">Giant reed</name>
    <name type="synonym">Donax arundinaceus</name>
    <dbReference type="NCBI Taxonomy" id="35708"/>
    <lineage>
        <taxon>Eukaryota</taxon>
        <taxon>Viridiplantae</taxon>
        <taxon>Streptophyta</taxon>
        <taxon>Embryophyta</taxon>
        <taxon>Tracheophyta</taxon>
        <taxon>Spermatophyta</taxon>
        <taxon>Magnoliopsida</taxon>
        <taxon>Liliopsida</taxon>
        <taxon>Poales</taxon>
        <taxon>Poaceae</taxon>
        <taxon>PACMAD clade</taxon>
        <taxon>Arundinoideae</taxon>
        <taxon>Arundineae</taxon>
        <taxon>Arundo</taxon>
    </lineage>
</organism>
<dbReference type="AlphaFoldDB" id="A0A0A9CLH3"/>
<dbReference type="EMBL" id="GBRH01225513">
    <property type="protein sequence ID" value="JAD72382.1"/>
    <property type="molecule type" value="Transcribed_RNA"/>
</dbReference>
<proteinExistence type="predicted"/>
<reference evidence="1" key="1">
    <citation type="submission" date="2014-09" db="EMBL/GenBank/DDBJ databases">
        <authorList>
            <person name="Magalhaes I.L.F."/>
            <person name="Oliveira U."/>
            <person name="Santos F.R."/>
            <person name="Vidigal T.H.D.A."/>
            <person name="Brescovit A.D."/>
            <person name="Santos A.J."/>
        </authorList>
    </citation>
    <scope>NUCLEOTIDE SEQUENCE</scope>
    <source>
        <tissue evidence="1">Shoot tissue taken approximately 20 cm above the soil surface</tissue>
    </source>
</reference>
<name>A0A0A9CLH3_ARUDO</name>
<evidence type="ECO:0000313" key="1">
    <source>
        <dbReference type="EMBL" id="JAD72382.1"/>
    </source>
</evidence>
<sequence length="22" mass="2513">MECCSGPTFRLEVKVLVLLVYI</sequence>